<dbReference type="AlphaFoldDB" id="A0A644ZT59"/>
<name>A0A644ZT59_9ZZZZ</name>
<proteinExistence type="inferred from homology"/>
<dbReference type="InterPro" id="IPR036513">
    <property type="entry name" value="STAS_dom_sf"/>
</dbReference>
<dbReference type="PROSITE" id="PS50801">
    <property type="entry name" value="STAS"/>
    <property type="match status" value="1"/>
</dbReference>
<dbReference type="NCBIfam" id="TIGR00377">
    <property type="entry name" value="ant_ant_sig"/>
    <property type="match status" value="1"/>
</dbReference>
<comment type="caution">
    <text evidence="3">The sequence shown here is derived from an EMBL/GenBank/DDBJ whole genome shotgun (WGS) entry which is preliminary data.</text>
</comment>
<dbReference type="Gene3D" id="3.30.750.24">
    <property type="entry name" value="STAS domain"/>
    <property type="match status" value="1"/>
</dbReference>
<accession>A0A644ZT59</accession>
<comment type="similarity">
    <text evidence="1">Belongs to the anti-sigma-factor antagonist family.</text>
</comment>
<dbReference type="PANTHER" id="PTHR33495">
    <property type="entry name" value="ANTI-SIGMA FACTOR ANTAGONIST TM_1081-RELATED-RELATED"/>
    <property type="match status" value="1"/>
</dbReference>
<feature type="domain" description="STAS" evidence="2">
    <location>
        <begin position="1"/>
        <end position="100"/>
    </location>
</feature>
<protein>
    <submittedName>
        <fullName evidence="3">Putative anti-sigma factor antagonist BtrV</fullName>
    </submittedName>
</protein>
<dbReference type="InterPro" id="IPR002645">
    <property type="entry name" value="STAS_dom"/>
</dbReference>
<gene>
    <name evidence="3" type="primary">btrV_2</name>
    <name evidence="3" type="ORF">SDC9_90255</name>
</gene>
<dbReference type="SUPFAM" id="SSF52091">
    <property type="entry name" value="SpoIIaa-like"/>
    <property type="match status" value="1"/>
</dbReference>
<reference evidence="3" key="1">
    <citation type="submission" date="2019-08" db="EMBL/GenBank/DDBJ databases">
        <authorList>
            <person name="Kucharzyk K."/>
            <person name="Murdoch R.W."/>
            <person name="Higgins S."/>
            <person name="Loffler F."/>
        </authorList>
    </citation>
    <scope>NUCLEOTIDE SEQUENCE</scope>
</reference>
<sequence>MNISSQSSQGKVTIGIEGRIDTTNYNDFENSVNKILEENPAEVILDCNSLSYISSSGLRIFLTIHKRMMGTGGKLTLKSMQPAIKEIFDISGFSSIFNIE</sequence>
<dbReference type="Pfam" id="PF01740">
    <property type="entry name" value="STAS"/>
    <property type="match status" value="1"/>
</dbReference>
<dbReference type="EMBL" id="VSSQ01010158">
    <property type="protein sequence ID" value="MPM43578.1"/>
    <property type="molecule type" value="Genomic_DNA"/>
</dbReference>
<dbReference type="GO" id="GO:0043856">
    <property type="term" value="F:anti-sigma factor antagonist activity"/>
    <property type="evidence" value="ECO:0007669"/>
    <property type="project" value="InterPro"/>
</dbReference>
<evidence type="ECO:0000313" key="3">
    <source>
        <dbReference type="EMBL" id="MPM43578.1"/>
    </source>
</evidence>
<dbReference type="InterPro" id="IPR003658">
    <property type="entry name" value="Anti-sigma_ant"/>
</dbReference>
<evidence type="ECO:0000259" key="2">
    <source>
        <dbReference type="PROSITE" id="PS50801"/>
    </source>
</evidence>
<evidence type="ECO:0000256" key="1">
    <source>
        <dbReference type="ARBA" id="ARBA00009013"/>
    </source>
</evidence>
<organism evidence="3">
    <name type="scientific">bioreactor metagenome</name>
    <dbReference type="NCBI Taxonomy" id="1076179"/>
    <lineage>
        <taxon>unclassified sequences</taxon>
        <taxon>metagenomes</taxon>
        <taxon>ecological metagenomes</taxon>
    </lineage>
</organism>
<dbReference type="CDD" id="cd07043">
    <property type="entry name" value="STAS_anti-anti-sigma_factors"/>
    <property type="match status" value="1"/>
</dbReference>